<dbReference type="EMBL" id="MW962609">
    <property type="protein sequence ID" value="QVD39375.1"/>
    <property type="molecule type" value="mRNA"/>
</dbReference>
<dbReference type="OrthoDB" id="6346805at2759"/>
<protein>
    <submittedName>
        <fullName evidence="3">Icarapin-like protein</fullName>
    </submittedName>
</protein>
<keyword evidence="2" id="KW-0732">Signal</keyword>
<feature type="chain" id="PRO_5034913317" evidence="2">
    <location>
        <begin position="21"/>
        <end position="181"/>
    </location>
</feature>
<accession>A0A8E5JTA4</accession>
<evidence type="ECO:0000256" key="2">
    <source>
        <dbReference type="SAM" id="SignalP"/>
    </source>
</evidence>
<evidence type="ECO:0000256" key="1">
    <source>
        <dbReference type="SAM" id="MobiDB-lite"/>
    </source>
</evidence>
<feature type="region of interest" description="Disordered" evidence="1">
    <location>
        <begin position="138"/>
        <end position="181"/>
    </location>
</feature>
<name>A0A8E5JTA4_SCHGR</name>
<proteinExistence type="evidence at transcript level"/>
<sequence length="181" mass="19467">MKAIALALVFVFAVIAATNAFPRTSSDTELVFVPLESRAGVTESVEDVDDSSDDDDDDFIFPFGGFFGFSSFMQDFMRRITDVLKGLPDGAFNFGKEGNTTSTTKVVGGHVITVNETVYKNDDDTGVYKIQVIEVKPTEGAIDSEQNPTETSDSASPEQVSENDNEIPKGKVGSDGDELTA</sequence>
<dbReference type="AlphaFoldDB" id="A0A8E5JTA4"/>
<reference evidence="3" key="1">
    <citation type="journal article" date="2021" name="J. Neurophysiol.">
        <title>Gene transcription changes in a locust model of noise-induced deafness.</title>
        <authorList>
            <person name="French A.S."/>
            <person name="Warren B."/>
        </authorList>
    </citation>
    <scope>NUCLEOTIDE SEQUENCE</scope>
</reference>
<feature type="signal peptide" evidence="2">
    <location>
        <begin position="1"/>
        <end position="20"/>
    </location>
</feature>
<feature type="compositionally biased region" description="Polar residues" evidence="1">
    <location>
        <begin position="144"/>
        <end position="162"/>
    </location>
</feature>
<evidence type="ECO:0000313" key="3">
    <source>
        <dbReference type="EMBL" id="QVD39375.1"/>
    </source>
</evidence>
<organism evidence="3">
    <name type="scientific">Schistocerca gregaria</name>
    <name type="common">Desert locust</name>
    <name type="synonym">Gryllus gregarius</name>
    <dbReference type="NCBI Taxonomy" id="7010"/>
    <lineage>
        <taxon>Eukaryota</taxon>
        <taxon>Metazoa</taxon>
        <taxon>Ecdysozoa</taxon>
        <taxon>Arthropoda</taxon>
        <taxon>Hexapoda</taxon>
        <taxon>Insecta</taxon>
        <taxon>Pterygota</taxon>
        <taxon>Neoptera</taxon>
        <taxon>Polyneoptera</taxon>
        <taxon>Orthoptera</taxon>
        <taxon>Caelifera</taxon>
        <taxon>Acrididea</taxon>
        <taxon>Acridomorpha</taxon>
        <taxon>Acridoidea</taxon>
        <taxon>Acrididae</taxon>
        <taxon>Cyrtacanthacridinae</taxon>
        <taxon>Schistocerca</taxon>
    </lineage>
</organism>